<keyword evidence="2" id="KW-0812">Transmembrane</keyword>
<dbReference type="PANTHER" id="PTHR42709:SF9">
    <property type="entry name" value="ALKALINE PHOSPHATASE LIKE PROTEIN"/>
    <property type="match status" value="1"/>
</dbReference>
<protein>
    <submittedName>
        <fullName evidence="4">DedA family protein</fullName>
    </submittedName>
</protein>
<keyword evidence="5" id="KW-1185">Reference proteome</keyword>
<feature type="domain" description="VTT" evidence="3">
    <location>
        <begin position="30"/>
        <end position="155"/>
    </location>
</feature>
<feature type="transmembrane region" description="Helical" evidence="2">
    <location>
        <begin position="12"/>
        <end position="29"/>
    </location>
</feature>
<evidence type="ECO:0000259" key="3">
    <source>
        <dbReference type="Pfam" id="PF09335"/>
    </source>
</evidence>
<evidence type="ECO:0000256" key="1">
    <source>
        <dbReference type="ARBA" id="ARBA00010792"/>
    </source>
</evidence>
<comment type="caution">
    <text evidence="4">The sequence shown here is derived from an EMBL/GenBank/DDBJ whole genome shotgun (WGS) entry which is preliminary data.</text>
</comment>
<dbReference type="InterPro" id="IPR032816">
    <property type="entry name" value="VTT_dom"/>
</dbReference>
<name>A0ABU4G0B0_9BACL</name>
<accession>A0ABU4G0B0</accession>
<sequence length="162" mass="18083">MSVLQDFVTQYGVYAVFLFLALGIFGLPMPDEFVIVFTGYLSSVGLLTIVNAMIIAILGVFIGTLVTYTIGKKVGRPIIERFGKWVGLSEKRVSRVERWFSRYGSWTVTLGFFVPGMRHFVCCFSGMSGMAVKRYMLFSSLGTTLSGIICITLGYMFGWPFN</sequence>
<organism evidence="4 5">
    <name type="scientific">Sporosarcina aquimarina</name>
    <dbReference type="NCBI Taxonomy" id="114975"/>
    <lineage>
        <taxon>Bacteria</taxon>
        <taxon>Bacillati</taxon>
        <taxon>Bacillota</taxon>
        <taxon>Bacilli</taxon>
        <taxon>Bacillales</taxon>
        <taxon>Caryophanaceae</taxon>
        <taxon>Sporosarcina</taxon>
    </lineage>
</organism>
<keyword evidence="2" id="KW-0472">Membrane</keyword>
<dbReference type="Pfam" id="PF09335">
    <property type="entry name" value="VTT_dom"/>
    <property type="match status" value="1"/>
</dbReference>
<comment type="similarity">
    <text evidence="1">Belongs to the DedA family.</text>
</comment>
<dbReference type="PANTHER" id="PTHR42709">
    <property type="entry name" value="ALKALINE PHOSPHATASE LIKE PROTEIN"/>
    <property type="match status" value="1"/>
</dbReference>
<evidence type="ECO:0000313" key="5">
    <source>
        <dbReference type="Proteomes" id="UP001280629"/>
    </source>
</evidence>
<keyword evidence="2" id="KW-1133">Transmembrane helix</keyword>
<evidence type="ECO:0000256" key="2">
    <source>
        <dbReference type="SAM" id="Phobius"/>
    </source>
</evidence>
<feature type="transmembrane region" description="Helical" evidence="2">
    <location>
        <begin position="135"/>
        <end position="157"/>
    </location>
</feature>
<evidence type="ECO:0000313" key="4">
    <source>
        <dbReference type="EMBL" id="MDW0110399.1"/>
    </source>
</evidence>
<dbReference type="InterPro" id="IPR051311">
    <property type="entry name" value="DedA_domain"/>
</dbReference>
<gene>
    <name evidence="4" type="ORF">QT716_10155</name>
</gene>
<feature type="transmembrane region" description="Helical" evidence="2">
    <location>
        <begin position="49"/>
        <end position="71"/>
    </location>
</feature>
<dbReference type="EMBL" id="JAUBDH010000005">
    <property type="protein sequence ID" value="MDW0110399.1"/>
    <property type="molecule type" value="Genomic_DNA"/>
</dbReference>
<proteinExistence type="inferred from homology"/>
<reference evidence="4 5" key="1">
    <citation type="submission" date="2023-06" db="EMBL/GenBank/DDBJ databases">
        <title>Sporosarcina sp. nov., isolated from Korean traditional fermented seafood 'Jeotgal'.</title>
        <authorList>
            <person name="Yang A.-I."/>
            <person name="Shin N.-R."/>
        </authorList>
    </citation>
    <scope>NUCLEOTIDE SEQUENCE [LARGE SCALE GENOMIC DNA]</scope>
    <source>
        <strain evidence="4 5">KCTC3840</strain>
    </source>
</reference>
<dbReference type="Proteomes" id="UP001280629">
    <property type="component" value="Unassembled WGS sequence"/>
</dbReference>
<dbReference type="RefSeq" id="WP_317935950.1">
    <property type="nucleotide sequence ID" value="NZ_JAUBDH010000005.1"/>
</dbReference>